<keyword evidence="2" id="KW-1185">Reference proteome</keyword>
<dbReference type="HOGENOM" id="CLU_367625_0_0_1"/>
<organism evidence="1 2">
    <name type="scientific">Huiozyma naganishii (strain ATCC MYA-139 / BCRC 22969 / CBS 8797 / KCTC 17520 / NBRC 10181 / NCYC 3082 / Yp74L-3)</name>
    <name type="common">Yeast</name>
    <name type="synonym">Kazachstania naganishii</name>
    <dbReference type="NCBI Taxonomy" id="1071383"/>
    <lineage>
        <taxon>Eukaryota</taxon>
        <taxon>Fungi</taxon>
        <taxon>Dikarya</taxon>
        <taxon>Ascomycota</taxon>
        <taxon>Saccharomycotina</taxon>
        <taxon>Saccharomycetes</taxon>
        <taxon>Saccharomycetales</taxon>
        <taxon>Saccharomycetaceae</taxon>
        <taxon>Huiozyma</taxon>
    </lineage>
</organism>
<dbReference type="GeneID" id="34525878"/>
<dbReference type="OrthoDB" id="296767at2759"/>
<proteinExistence type="predicted"/>
<dbReference type="AlphaFoldDB" id="J7S638"/>
<accession>J7S638</accession>
<name>J7S638_HUIN7</name>
<gene>
    <name evidence="1" type="primary">KNAG0D04440</name>
    <name evidence="1" type="ordered locus">KNAG_0D04440</name>
</gene>
<reference evidence="1 2" key="1">
    <citation type="journal article" date="2011" name="Proc. Natl. Acad. Sci. U.S.A.">
        <title>Evolutionary erosion of yeast sex chromosomes by mating-type switching accidents.</title>
        <authorList>
            <person name="Gordon J.L."/>
            <person name="Armisen D."/>
            <person name="Proux-Wera E."/>
            <person name="Oheigeartaigh S.S."/>
            <person name="Byrne K.P."/>
            <person name="Wolfe K.H."/>
        </authorList>
    </citation>
    <scope>NUCLEOTIDE SEQUENCE [LARGE SCALE GENOMIC DNA]</scope>
    <source>
        <strain evidence="2">ATCC MYA-139 / BCRC 22969 / CBS 8797 / CCRC 22969 / KCTC 17520 / NBRC 10181 / NCYC 3082</strain>
    </source>
</reference>
<sequence length="758" mass="85760">MDSFRNLAKSAGFDYFTQGDDHDQGEKSVMDKGEPRADELELGMNAEVRLFHSLNRFVALCNKRGKAQSVGDLSDIDARAVVLLRTKLLDFLRCRQADSILQATGNDDDSLRSVLNHWWITLVNSLRVDTFTAQRAPFPIELVRAIFESLYRIMSMLMILPRHPYKELKVYAQNLLTTVRFCTHRLIFNTKRYRGKLSSDEFGYLQAYDSTLQDVLGQLNAYSFIYLPDHMEFDLQLVTLVVGKGRRFRVDNSEGALFPWKKRCIVSTRRPHACRFAEHQDTKLFKVLLSYLKKDSIFLQFYFHYWHVILSFIHSGAVHVSFDRPAQLALVPGAKIIMEYCITESLQVDLHKISSTKSGSLSSSRVDATMPESAALRSKFSHTAAGSTCGRNLRVGLIWRMLHRVQSVLPWDCAEDTNFSSLVLVHDRVQLRTLRRTPAYHAATARAVFEDLFSGMVRCFPRGIDWSAWCSALVVQLRTLRYENCVVALTTLFNNWTHIPERHAVQVVRDVMELSGMIVHGFSELVVVLYVKLIVFKFSTVQDRESLQLVHRTLQGHHGRMQFLKSVCPGTRDSSDGSPLIFHGGKKFVLSSKPGTRTVFGGVAAVSPGPLDRGLATQIPEESVACADARWVEDTGVMFKVMFAGGASGKAFVRRIELYNRSWGVVSGAEDQGRAQSALSEKYLPSVSRPLDLSLFTAGADDRALAVHDDEDTSITPRSVTELAQLQRLMEVYHLTMAEYSDYTNMLNNEYITIEYIV</sequence>
<dbReference type="Pfam" id="PF08578">
    <property type="entry name" value="DUF1765"/>
    <property type="match status" value="1"/>
</dbReference>
<dbReference type="KEGG" id="kng:KNAG_0D04440"/>
<evidence type="ECO:0000313" key="1">
    <source>
        <dbReference type="EMBL" id="CCK70189.1"/>
    </source>
</evidence>
<dbReference type="eggNOG" id="ENOG502QQ52">
    <property type="taxonomic scope" value="Eukaryota"/>
</dbReference>
<protein>
    <submittedName>
        <fullName evidence="1">Uncharacterized protein</fullName>
    </submittedName>
</protein>
<evidence type="ECO:0000313" key="2">
    <source>
        <dbReference type="Proteomes" id="UP000006310"/>
    </source>
</evidence>
<reference evidence="2" key="2">
    <citation type="submission" date="2012-08" db="EMBL/GenBank/DDBJ databases">
        <title>Genome sequence of Kazachstania naganishii.</title>
        <authorList>
            <person name="Gordon J.L."/>
            <person name="Armisen D."/>
            <person name="Proux-Wera E."/>
            <person name="OhEigeartaigh S.S."/>
            <person name="Byrne K.P."/>
            <person name="Wolfe K.H."/>
        </authorList>
    </citation>
    <scope>NUCLEOTIDE SEQUENCE [LARGE SCALE GENOMIC DNA]</scope>
    <source>
        <strain evidence="2">ATCC MYA-139 / BCRC 22969 / CBS 8797 / CCRC 22969 / KCTC 17520 / NBRC 10181 / NCYC 3082</strain>
    </source>
</reference>
<dbReference type="EMBL" id="HE978317">
    <property type="protein sequence ID" value="CCK70189.1"/>
    <property type="molecule type" value="Genomic_DNA"/>
</dbReference>
<dbReference type="Proteomes" id="UP000006310">
    <property type="component" value="Chromosome 4"/>
</dbReference>
<dbReference type="InterPro" id="IPR013887">
    <property type="entry name" value="UPF0592"/>
</dbReference>
<dbReference type="RefSeq" id="XP_022464435.1">
    <property type="nucleotide sequence ID" value="XM_022607883.1"/>
</dbReference>